<dbReference type="GO" id="GO:0005634">
    <property type="term" value="C:nucleus"/>
    <property type="evidence" value="ECO:0007669"/>
    <property type="project" value="UniProtKB-SubCell"/>
</dbReference>
<comment type="subcellular location">
    <subcellularLocation>
        <location evidence="2">Cytoplasm</location>
    </subcellularLocation>
    <subcellularLocation>
        <location evidence="1">Nucleus</location>
    </subcellularLocation>
</comment>
<dbReference type="OrthoDB" id="347435at2759"/>
<dbReference type="PANTHER" id="PTHR10285">
    <property type="entry name" value="URIDINE KINASE"/>
    <property type="match status" value="1"/>
</dbReference>
<dbReference type="VEuPathDB" id="FungiDB:CXQ85_005077"/>
<dbReference type="GO" id="GO:0005737">
    <property type="term" value="C:cytoplasm"/>
    <property type="evidence" value="ECO:0007669"/>
    <property type="project" value="UniProtKB-SubCell"/>
</dbReference>
<dbReference type="GO" id="GO:0016301">
    <property type="term" value="F:kinase activity"/>
    <property type="evidence" value="ECO:0007669"/>
    <property type="project" value="UniProtKB-KW"/>
</dbReference>
<dbReference type="EMBL" id="PKFO01000008">
    <property type="protein sequence ID" value="PVH22508.1"/>
    <property type="molecule type" value="Genomic_DNA"/>
</dbReference>
<gene>
    <name evidence="11" type="ORF">CXQ85_005077</name>
</gene>
<keyword evidence="6" id="KW-0418">Kinase</keyword>
<evidence type="ECO:0000256" key="5">
    <source>
        <dbReference type="ARBA" id="ARBA00022741"/>
    </source>
</evidence>
<dbReference type="SUPFAM" id="SSF52540">
    <property type="entry name" value="P-loop containing nucleoside triphosphate hydrolases"/>
    <property type="match status" value="1"/>
</dbReference>
<evidence type="ECO:0000313" key="12">
    <source>
        <dbReference type="Proteomes" id="UP000244309"/>
    </source>
</evidence>
<proteinExistence type="inferred from homology"/>
<evidence type="ECO:0000256" key="7">
    <source>
        <dbReference type="ARBA" id="ARBA00022840"/>
    </source>
</evidence>
<protein>
    <recommendedName>
        <fullName evidence="10">Phosphoribulokinase/uridine kinase domain-containing protein</fullName>
    </recommendedName>
</protein>
<evidence type="ECO:0000313" key="11">
    <source>
        <dbReference type="EMBL" id="PVH22508.1"/>
    </source>
</evidence>
<dbReference type="Proteomes" id="UP000244309">
    <property type="component" value="Unassembled WGS sequence"/>
</dbReference>
<evidence type="ECO:0000256" key="1">
    <source>
        <dbReference type="ARBA" id="ARBA00004123"/>
    </source>
</evidence>
<dbReference type="Pfam" id="PF00485">
    <property type="entry name" value="PRK"/>
    <property type="match status" value="1"/>
</dbReference>
<feature type="domain" description="Phosphoribulokinase/uridine kinase" evidence="10">
    <location>
        <begin position="23"/>
        <end position="152"/>
    </location>
</feature>
<dbReference type="InterPro" id="IPR027417">
    <property type="entry name" value="P-loop_NTPase"/>
</dbReference>
<keyword evidence="4" id="KW-0808">Transferase</keyword>
<keyword evidence="5" id="KW-0547">Nucleotide-binding</keyword>
<dbReference type="GO" id="GO:0005524">
    <property type="term" value="F:ATP binding"/>
    <property type="evidence" value="ECO:0007669"/>
    <property type="project" value="UniProtKB-KW"/>
</dbReference>
<name>A0A2V1AXC1_9ASCO</name>
<reference evidence="11 12" key="1">
    <citation type="submission" date="2017-12" db="EMBL/GenBank/DDBJ databases">
        <title>Genome Sequence of a Multidrug-Resistant Candida haemulonii Isolate from a Patient with Chronic Leg Ulcers in Israel.</title>
        <authorList>
            <person name="Chow N.A."/>
            <person name="Gade L."/>
            <person name="Batra D."/>
            <person name="Rowe L.A."/>
            <person name="Ben-Ami R."/>
            <person name="Loparev V.N."/>
            <person name="Litvintseva A.P."/>
        </authorList>
    </citation>
    <scope>NUCLEOTIDE SEQUENCE [LARGE SCALE GENOMIC DNA]</scope>
    <source>
        <strain evidence="11 12">B11899</strain>
    </source>
</reference>
<evidence type="ECO:0000256" key="4">
    <source>
        <dbReference type="ARBA" id="ARBA00022679"/>
    </source>
</evidence>
<dbReference type="InterPro" id="IPR006083">
    <property type="entry name" value="PRK/URK"/>
</dbReference>
<dbReference type="AlphaFoldDB" id="A0A2V1AXC1"/>
<sequence length="282" mass="32168">MSIQVAKYIDSILATKGHPKPLIIGISGPQGSGKSYMVSHLLDHYQQTHPGLVVAGFSVDDFYLSRAKQSEVTEAAKREGNSVLQGRGLPGTHDVPLLEEVFRKLKNQQPVSIPKYDKSAFSGAGDREPEDKWQKFDKPVDLVIMEGWFNGYRAMEDGMFSTAYFGNWPTSIVQKHKLYHLQEVNKQLAKFHPVWDAFDYFVFIDTDSTDSVYDWRQEQEDDLIARTGSGMTNGQVKAFVDRYMPMYVLYYWRLCRGGTLTRGKNLRVKINKKREVLGIEVV</sequence>
<dbReference type="FunFam" id="3.40.50.300:FF:001691">
    <property type="entry name" value="Probable ATP-dependent kinase TDA10"/>
    <property type="match status" value="1"/>
</dbReference>
<evidence type="ECO:0000256" key="2">
    <source>
        <dbReference type="ARBA" id="ARBA00004496"/>
    </source>
</evidence>
<dbReference type="STRING" id="45357.A0A2V1AXC1"/>
<dbReference type="Gene3D" id="3.40.50.300">
    <property type="entry name" value="P-loop containing nucleotide triphosphate hydrolases"/>
    <property type="match status" value="1"/>
</dbReference>
<comment type="caution">
    <text evidence="11">The sequence shown here is derived from an EMBL/GenBank/DDBJ whole genome shotgun (WGS) entry which is preliminary data.</text>
</comment>
<keyword evidence="7" id="KW-0067">ATP-binding</keyword>
<evidence type="ECO:0000256" key="6">
    <source>
        <dbReference type="ARBA" id="ARBA00022777"/>
    </source>
</evidence>
<keyword evidence="12" id="KW-1185">Reference proteome</keyword>
<evidence type="ECO:0000256" key="9">
    <source>
        <dbReference type="ARBA" id="ARBA00061312"/>
    </source>
</evidence>
<evidence type="ECO:0000256" key="3">
    <source>
        <dbReference type="ARBA" id="ARBA00022490"/>
    </source>
</evidence>
<evidence type="ECO:0000259" key="10">
    <source>
        <dbReference type="Pfam" id="PF00485"/>
    </source>
</evidence>
<comment type="similarity">
    <text evidence="9">Belongs to the GLYK kinase family.</text>
</comment>
<keyword evidence="8" id="KW-0539">Nucleus</keyword>
<organism evidence="11 12">
    <name type="scientific">Candidozyma haemuli</name>
    <dbReference type="NCBI Taxonomy" id="45357"/>
    <lineage>
        <taxon>Eukaryota</taxon>
        <taxon>Fungi</taxon>
        <taxon>Dikarya</taxon>
        <taxon>Ascomycota</taxon>
        <taxon>Saccharomycotina</taxon>
        <taxon>Pichiomycetes</taxon>
        <taxon>Metschnikowiaceae</taxon>
        <taxon>Candidozyma</taxon>
    </lineage>
</organism>
<keyword evidence="3" id="KW-0963">Cytoplasm</keyword>
<accession>A0A2V1AXC1</accession>
<dbReference type="GeneID" id="37010407"/>
<evidence type="ECO:0000256" key="8">
    <source>
        <dbReference type="ARBA" id="ARBA00023242"/>
    </source>
</evidence>
<dbReference type="RefSeq" id="XP_025343448.1">
    <property type="nucleotide sequence ID" value="XM_025488681.1"/>
</dbReference>